<dbReference type="Proteomes" id="UP000070544">
    <property type="component" value="Unassembled WGS sequence"/>
</dbReference>
<feature type="region of interest" description="Disordered" evidence="1">
    <location>
        <begin position="171"/>
        <end position="219"/>
    </location>
</feature>
<feature type="region of interest" description="Disordered" evidence="1">
    <location>
        <begin position="324"/>
        <end position="371"/>
    </location>
</feature>
<keyword evidence="2" id="KW-1133">Transmembrane helix</keyword>
<proteinExistence type="predicted"/>
<reference evidence="5 6" key="1">
    <citation type="journal article" date="2015" name="Genome Biol. Evol.">
        <title>Phylogenomic analyses indicate that early fungi evolved digesting cell walls of algal ancestors of land plants.</title>
        <authorList>
            <person name="Chang Y."/>
            <person name="Wang S."/>
            <person name="Sekimoto S."/>
            <person name="Aerts A.L."/>
            <person name="Choi C."/>
            <person name="Clum A."/>
            <person name="LaButti K.M."/>
            <person name="Lindquist E.A."/>
            <person name="Yee Ngan C."/>
            <person name="Ohm R.A."/>
            <person name="Salamov A.A."/>
            <person name="Grigoriev I.V."/>
            <person name="Spatafora J.W."/>
            <person name="Berbee M.L."/>
        </authorList>
    </citation>
    <scope>NUCLEOTIDE SEQUENCE [LARGE SCALE GENOMIC DNA]</scope>
    <source>
        <strain evidence="5 6">JEL478</strain>
    </source>
</reference>
<keyword evidence="3" id="KW-0732">Signal</keyword>
<feature type="compositionally biased region" description="Polar residues" evidence="1">
    <location>
        <begin position="355"/>
        <end position="371"/>
    </location>
</feature>
<feature type="domain" description="Reelin" evidence="4">
    <location>
        <begin position="60"/>
        <end position="152"/>
    </location>
</feature>
<evidence type="ECO:0000259" key="4">
    <source>
        <dbReference type="Pfam" id="PF02014"/>
    </source>
</evidence>
<dbReference type="AlphaFoldDB" id="A0A139A7K8"/>
<dbReference type="EMBL" id="KQ965785">
    <property type="protein sequence ID" value="KXS12786.1"/>
    <property type="molecule type" value="Genomic_DNA"/>
</dbReference>
<name>A0A139A7K8_GONPJ</name>
<evidence type="ECO:0000256" key="1">
    <source>
        <dbReference type="SAM" id="MobiDB-lite"/>
    </source>
</evidence>
<keyword evidence="2" id="KW-0812">Transmembrane</keyword>
<organism evidence="5 6">
    <name type="scientific">Gonapodya prolifera (strain JEL478)</name>
    <name type="common">Monoblepharis prolifera</name>
    <dbReference type="NCBI Taxonomy" id="1344416"/>
    <lineage>
        <taxon>Eukaryota</taxon>
        <taxon>Fungi</taxon>
        <taxon>Fungi incertae sedis</taxon>
        <taxon>Chytridiomycota</taxon>
        <taxon>Chytridiomycota incertae sedis</taxon>
        <taxon>Monoblepharidomycetes</taxon>
        <taxon>Monoblepharidales</taxon>
        <taxon>Gonapodyaceae</taxon>
        <taxon>Gonapodya</taxon>
    </lineage>
</organism>
<dbReference type="OrthoDB" id="2157874at2759"/>
<evidence type="ECO:0000256" key="3">
    <source>
        <dbReference type="SAM" id="SignalP"/>
    </source>
</evidence>
<feature type="region of interest" description="Disordered" evidence="1">
    <location>
        <begin position="446"/>
        <end position="466"/>
    </location>
</feature>
<evidence type="ECO:0000313" key="5">
    <source>
        <dbReference type="EMBL" id="KXS12786.1"/>
    </source>
</evidence>
<feature type="compositionally biased region" description="Low complexity" evidence="1">
    <location>
        <begin position="209"/>
        <end position="219"/>
    </location>
</feature>
<feature type="compositionally biased region" description="Polar residues" evidence="1">
    <location>
        <begin position="178"/>
        <end position="195"/>
    </location>
</feature>
<sequence>MMRHHLGPGALKTLGIFLASATFVVGFKTNAGTVCSYDSTSDMVGSHGQSSGQSGAISVAGSGASFTVTLSGAGTYKGISLWARDASGNHLGAWTAPSGFAVKADCAQGTGLEHSNSNSKTTTDFPWSSTGVASGSTVLFEAVVLTSMQSWFTTPSYSFVVGGAAPSTASSGAASPTQVIGGSTGGNATSPSGSVSMPIPSASPRVGVTSAATDTTPGAAAPNIQISAMSIWLRQNRVYVATGVSGLFYLLAMTIWNAILKRGDAKRKKKSMAEFERTPVVHSLGICERDMASLQRRNFPASPVSPSDWSGPSLSQTRLQMTMAGGSTRLPTSSLSRSQTLSSSASGSRSGSARFENSNLTRSGSLSSAVSYTSPITTTADRRAANQTTSINGSLGRHIVNWDVRAETPQVRSSAVLNQNRSPLLAEVDEELEERKAAIRIMNVQSRRMGEHHEESSDSSAWGRTR</sequence>
<evidence type="ECO:0000256" key="2">
    <source>
        <dbReference type="SAM" id="Phobius"/>
    </source>
</evidence>
<protein>
    <recommendedName>
        <fullName evidence="4">Reelin domain-containing protein</fullName>
    </recommendedName>
</protein>
<feature type="signal peptide" evidence="3">
    <location>
        <begin position="1"/>
        <end position="26"/>
    </location>
</feature>
<feature type="chain" id="PRO_5007296011" description="Reelin domain-containing protein" evidence="3">
    <location>
        <begin position="27"/>
        <end position="466"/>
    </location>
</feature>
<evidence type="ECO:0000313" key="6">
    <source>
        <dbReference type="Proteomes" id="UP000070544"/>
    </source>
</evidence>
<dbReference type="Gene3D" id="2.60.40.4060">
    <property type="entry name" value="Reeler domain"/>
    <property type="match status" value="1"/>
</dbReference>
<accession>A0A139A7K8</accession>
<feature type="transmembrane region" description="Helical" evidence="2">
    <location>
        <begin position="238"/>
        <end position="260"/>
    </location>
</feature>
<gene>
    <name evidence="5" type="ORF">M427DRAFT_46196</name>
</gene>
<dbReference type="Pfam" id="PF02014">
    <property type="entry name" value="Reeler"/>
    <property type="match status" value="1"/>
</dbReference>
<dbReference type="InterPro" id="IPR042307">
    <property type="entry name" value="Reeler_sf"/>
</dbReference>
<keyword evidence="2" id="KW-0472">Membrane</keyword>
<keyword evidence="6" id="KW-1185">Reference proteome</keyword>
<dbReference type="InterPro" id="IPR002861">
    <property type="entry name" value="Reeler_dom"/>
</dbReference>
<feature type="compositionally biased region" description="Low complexity" evidence="1">
    <location>
        <begin position="326"/>
        <end position="352"/>
    </location>
</feature>